<sequence>MTTDTAASPGGRPRDDELTEKILQRTWDALCATGYEALDIQAVATTLGCAKSTIYRRWPTKAALAAAALERMLVVGDDPDTGDVAEDLLRFSLINVRNQLGQTAVTVYQLPDDVAENLWSGVYGKRQEQIITIIERAVDRGQLPVDTDVVALIDILSGFTLFRLLVRKSPPQPDELAEIIRALVASPPRSAS</sequence>
<evidence type="ECO:0000259" key="5">
    <source>
        <dbReference type="PROSITE" id="PS50977"/>
    </source>
</evidence>
<dbReference type="SUPFAM" id="SSF46689">
    <property type="entry name" value="Homeodomain-like"/>
    <property type="match status" value="1"/>
</dbReference>
<dbReference type="InterPro" id="IPR001647">
    <property type="entry name" value="HTH_TetR"/>
</dbReference>
<evidence type="ECO:0000313" key="6">
    <source>
        <dbReference type="EMBL" id="SJN23163.1"/>
    </source>
</evidence>
<dbReference type="GO" id="GO:0000976">
    <property type="term" value="F:transcription cis-regulatory region binding"/>
    <property type="evidence" value="ECO:0007669"/>
    <property type="project" value="TreeGrafter"/>
</dbReference>
<dbReference type="EMBL" id="FUKR01000022">
    <property type="protein sequence ID" value="SJN23163.1"/>
    <property type="molecule type" value="Genomic_DNA"/>
</dbReference>
<dbReference type="Pfam" id="PF16859">
    <property type="entry name" value="TetR_C_11"/>
    <property type="match status" value="1"/>
</dbReference>
<keyword evidence="7" id="KW-1185">Reference proteome</keyword>
<organism evidence="6 7">
    <name type="scientific">Mycetocola reblochoni REB411</name>
    <dbReference type="NCBI Taxonomy" id="1255698"/>
    <lineage>
        <taxon>Bacteria</taxon>
        <taxon>Bacillati</taxon>
        <taxon>Actinomycetota</taxon>
        <taxon>Actinomycetes</taxon>
        <taxon>Micrococcales</taxon>
        <taxon>Microbacteriaceae</taxon>
        <taxon>Mycetocola</taxon>
    </lineage>
</organism>
<feature type="DNA-binding region" description="H-T-H motif" evidence="4">
    <location>
        <begin position="39"/>
        <end position="58"/>
    </location>
</feature>
<dbReference type="AlphaFoldDB" id="A0A1R4IV10"/>
<evidence type="ECO:0000256" key="3">
    <source>
        <dbReference type="ARBA" id="ARBA00023163"/>
    </source>
</evidence>
<evidence type="ECO:0000256" key="4">
    <source>
        <dbReference type="PROSITE-ProRule" id="PRU00335"/>
    </source>
</evidence>
<evidence type="ECO:0000256" key="1">
    <source>
        <dbReference type="ARBA" id="ARBA00023015"/>
    </source>
</evidence>
<dbReference type="GO" id="GO:0003700">
    <property type="term" value="F:DNA-binding transcription factor activity"/>
    <property type="evidence" value="ECO:0007669"/>
    <property type="project" value="TreeGrafter"/>
</dbReference>
<dbReference type="PROSITE" id="PS50977">
    <property type="entry name" value="HTH_TETR_2"/>
    <property type="match status" value="1"/>
</dbReference>
<dbReference type="OrthoDB" id="9796019at2"/>
<name>A0A1R4IV10_9MICO</name>
<dbReference type="InterPro" id="IPR011075">
    <property type="entry name" value="TetR_C"/>
</dbReference>
<dbReference type="PANTHER" id="PTHR30055:SF148">
    <property type="entry name" value="TETR-FAMILY TRANSCRIPTIONAL REGULATOR"/>
    <property type="match status" value="1"/>
</dbReference>
<dbReference type="SUPFAM" id="SSF48498">
    <property type="entry name" value="Tetracyclin repressor-like, C-terminal domain"/>
    <property type="match status" value="1"/>
</dbReference>
<reference evidence="7" key="1">
    <citation type="submission" date="2017-02" db="EMBL/GenBank/DDBJ databases">
        <authorList>
            <person name="Dridi B."/>
        </authorList>
    </citation>
    <scope>NUCLEOTIDE SEQUENCE [LARGE SCALE GENOMIC DNA]</scope>
    <source>
        <strain evidence="7">EB411</strain>
    </source>
</reference>
<dbReference type="InterPro" id="IPR050109">
    <property type="entry name" value="HTH-type_TetR-like_transc_reg"/>
</dbReference>
<dbReference type="InterPro" id="IPR009057">
    <property type="entry name" value="Homeodomain-like_sf"/>
</dbReference>
<keyword evidence="1" id="KW-0805">Transcription regulation</keyword>
<keyword evidence="2 4" id="KW-0238">DNA-binding</keyword>
<protein>
    <submittedName>
        <fullName evidence="6">Transcriptional regulator, TetR family</fullName>
    </submittedName>
</protein>
<gene>
    <name evidence="6" type="ORF">FM119_03510</name>
</gene>
<dbReference type="PANTHER" id="PTHR30055">
    <property type="entry name" value="HTH-TYPE TRANSCRIPTIONAL REGULATOR RUTR"/>
    <property type="match status" value="1"/>
</dbReference>
<dbReference type="RefSeq" id="WP_087136301.1">
    <property type="nucleotide sequence ID" value="NZ_FUKR01000022.1"/>
</dbReference>
<evidence type="ECO:0000313" key="7">
    <source>
        <dbReference type="Proteomes" id="UP000196778"/>
    </source>
</evidence>
<feature type="domain" description="HTH tetR-type" evidence="5">
    <location>
        <begin position="16"/>
        <end position="76"/>
    </location>
</feature>
<proteinExistence type="predicted"/>
<dbReference type="Proteomes" id="UP000196778">
    <property type="component" value="Unassembled WGS sequence"/>
</dbReference>
<dbReference type="Gene3D" id="1.10.357.10">
    <property type="entry name" value="Tetracycline Repressor, domain 2"/>
    <property type="match status" value="1"/>
</dbReference>
<dbReference type="Pfam" id="PF00440">
    <property type="entry name" value="TetR_N"/>
    <property type="match status" value="1"/>
</dbReference>
<accession>A0A1R4IV10</accession>
<keyword evidence="3" id="KW-0804">Transcription</keyword>
<evidence type="ECO:0000256" key="2">
    <source>
        <dbReference type="ARBA" id="ARBA00023125"/>
    </source>
</evidence>
<dbReference type="Gene3D" id="1.10.10.60">
    <property type="entry name" value="Homeodomain-like"/>
    <property type="match status" value="1"/>
</dbReference>
<dbReference type="InterPro" id="IPR036271">
    <property type="entry name" value="Tet_transcr_reg_TetR-rel_C_sf"/>
</dbReference>